<reference evidence="1" key="1">
    <citation type="journal article" date="2021" name="PeerJ">
        <title>Extensive microbial diversity within the chicken gut microbiome revealed by metagenomics and culture.</title>
        <authorList>
            <person name="Gilroy R."/>
            <person name="Ravi A."/>
            <person name="Getino M."/>
            <person name="Pursley I."/>
            <person name="Horton D.L."/>
            <person name="Alikhan N.F."/>
            <person name="Baker D."/>
            <person name="Gharbi K."/>
            <person name="Hall N."/>
            <person name="Watson M."/>
            <person name="Adriaenssens E.M."/>
            <person name="Foster-Nyarko E."/>
            <person name="Jarju S."/>
            <person name="Secka A."/>
            <person name="Antonio M."/>
            <person name="Oren A."/>
            <person name="Chaudhuri R.R."/>
            <person name="La Ragione R."/>
            <person name="Hildebrand F."/>
            <person name="Pallen M.J."/>
        </authorList>
    </citation>
    <scope>NUCLEOTIDE SEQUENCE</scope>
    <source>
        <strain evidence="1">ChiHecec2B26-446</strain>
    </source>
</reference>
<dbReference type="EMBL" id="DXHV01000048">
    <property type="protein sequence ID" value="HIW00444.1"/>
    <property type="molecule type" value="Genomic_DNA"/>
</dbReference>
<evidence type="ECO:0000313" key="2">
    <source>
        <dbReference type="Proteomes" id="UP000886752"/>
    </source>
</evidence>
<reference evidence="1" key="2">
    <citation type="submission" date="2021-04" db="EMBL/GenBank/DDBJ databases">
        <authorList>
            <person name="Gilroy R."/>
        </authorList>
    </citation>
    <scope>NUCLEOTIDE SEQUENCE</scope>
    <source>
        <strain evidence="1">ChiHecec2B26-446</strain>
    </source>
</reference>
<dbReference type="GO" id="GO:0046872">
    <property type="term" value="F:metal ion binding"/>
    <property type="evidence" value="ECO:0007669"/>
    <property type="project" value="InterPro"/>
</dbReference>
<dbReference type="CDD" id="cd00371">
    <property type="entry name" value="HMA"/>
    <property type="match status" value="1"/>
</dbReference>
<dbReference type="AlphaFoldDB" id="A0A9D1PVS6"/>
<dbReference type="InterPro" id="IPR006121">
    <property type="entry name" value="HMA_dom"/>
</dbReference>
<dbReference type="Pfam" id="PF19991">
    <property type="entry name" value="HMA_2"/>
    <property type="match status" value="1"/>
</dbReference>
<accession>A0A9D1PVS6</accession>
<dbReference type="Gene3D" id="3.30.70.100">
    <property type="match status" value="1"/>
</dbReference>
<dbReference type="InterPro" id="IPR036163">
    <property type="entry name" value="HMA_dom_sf"/>
</dbReference>
<protein>
    <submittedName>
        <fullName evidence="1">Heavy-metal-associated domain-containing protein</fullName>
    </submittedName>
</protein>
<gene>
    <name evidence="1" type="ORF">H9894_04570</name>
</gene>
<name>A0A9D1PVS6_9BACT</name>
<evidence type="ECO:0000313" key="1">
    <source>
        <dbReference type="EMBL" id="HIW00444.1"/>
    </source>
</evidence>
<proteinExistence type="predicted"/>
<organism evidence="1 2">
    <name type="scientific">Candidatus Desulfovibrio intestinipullorum</name>
    <dbReference type="NCBI Taxonomy" id="2838536"/>
    <lineage>
        <taxon>Bacteria</taxon>
        <taxon>Pseudomonadati</taxon>
        <taxon>Thermodesulfobacteriota</taxon>
        <taxon>Desulfovibrionia</taxon>
        <taxon>Desulfovibrionales</taxon>
        <taxon>Desulfovibrionaceae</taxon>
        <taxon>Desulfovibrio</taxon>
    </lineage>
</organism>
<dbReference type="Proteomes" id="UP000886752">
    <property type="component" value="Unassembled WGS sequence"/>
</dbReference>
<sequence length="92" mass="10400">MAQAPTKLEMLSFVRYVRSFIPGRVRVRHPGLTKAHVAREAKERLEVQDGVKSVEINVEAGSALILYDANVLSQDELIARGVEWARWLKTVQ</sequence>
<comment type="caution">
    <text evidence="1">The sequence shown here is derived from an EMBL/GenBank/DDBJ whole genome shotgun (WGS) entry which is preliminary data.</text>
</comment>
<dbReference type="SUPFAM" id="SSF55008">
    <property type="entry name" value="HMA, heavy metal-associated domain"/>
    <property type="match status" value="1"/>
</dbReference>